<dbReference type="InterPro" id="IPR001282">
    <property type="entry name" value="G6P_DH"/>
</dbReference>
<feature type="binding site" evidence="7">
    <location>
        <position position="181"/>
    </location>
    <ligand>
        <name>substrate</name>
    </ligand>
</feature>
<comment type="similarity">
    <text evidence="2 7">Belongs to the glucose-6-phosphate dehydrogenase family.</text>
</comment>
<dbReference type="HAMAP" id="MF_00966">
    <property type="entry name" value="G6PD"/>
    <property type="match status" value="1"/>
</dbReference>
<comment type="caution">
    <text evidence="10">The sequence shown here is derived from an EMBL/GenBank/DDBJ whole genome shotgun (WGS) entry which is preliminary data.</text>
</comment>
<dbReference type="PANTHER" id="PTHR23429">
    <property type="entry name" value="GLUCOSE-6-PHOSPHATE 1-DEHYDROGENASE G6PD"/>
    <property type="match status" value="1"/>
</dbReference>
<dbReference type="AlphaFoldDB" id="A0A7W7S6I9"/>
<organism evidence="10 11">
    <name type="scientific">Streptosporangium album</name>
    <dbReference type="NCBI Taxonomy" id="47479"/>
    <lineage>
        <taxon>Bacteria</taxon>
        <taxon>Bacillati</taxon>
        <taxon>Actinomycetota</taxon>
        <taxon>Actinomycetes</taxon>
        <taxon>Streptosporangiales</taxon>
        <taxon>Streptosporangiaceae</taxon>
        <taxon>Streptosporangium</taxon>
    </lineage>
</organism>
<evidence type="ECO:0000256" key="5">
    <source>
        <dbReference type="ARBA" id="ARBA00023002"/>
    </source>
</evidence>
<evidence type="ECO:0000259" key="8">
    <source>
        <dbReference type="Pfam" id="PF00479"/>
    </source>
</evidence>
<dbReference type="SUPFAM" id="SSF55347">
    <property type="entry name" value="Glyceraldehyde-3-phosphate dehydrogenase-like, C-terminal domain"/>
    <property type="match status" value="1"/>
</dbReference>
<evidence type="ECO:0000256" key="1">
    <source>
        <dbReference type="ARBA" id="ARBA00004937"/>
    </source>
</evidence>
<gene>
    <name evidence="7" type="primary">zwf</name>
    <name evidence="10" type="ORF">FHR32_008197</name>
</gene>
<dbReference type="Gene3D" id="3.30.360.10">
    <property type="entry name" value="Dihydrodipicolinate Reductase, domain 2"/>
    <property type="match status" value="1"/>
</dbReference>
<comment type="caution">
    <text evidence="7">Lacks conserved residue(s) required for the propagation of feature annotation.</text>
</comment>
<dbReference type="PRINTS" id="PR00079">
    <property type="entry name" value="G6PDHDRGNASE"/>
</dbReference>
<dbReference type="RefSeq" id="WP_184759719.1">
    <property type="nucleotide sequence ID" value="NZ_BAABEK010000106.1"/>
</dbReference>
<sequence>MSENPQSADLIVFGGTGDLSMRKLLPALYHCDRDGRLSPETRIIAMSRGGLDDADFRGKVDAEVRASVPVDDAEIWQRFLGRLHHVSVDIGGEDTAGWSKITGLLAGHEQRDRVFYLASPPMTFGPFCRELHRAGLVTPASRVVLEKPLGRDLASAQRINDEVGAIFDERQIYRIDHYLGKETVQNLLVLRFANAFLEPIWNSLWIDHVQITASETVGTPGRRGYYDHAGALRDMVQNHLLQLLCLVAMEPPSRNDRESIRDEKVKVLESLRPITGGEVERFTVRGQYTAGESGGVRVPGYLDEPDNTAPTEASRQVETFAAIRAEVKNWRWAGVPFYLRTGKRMPYRCSEIMVQFKEVPHSIFPGSAPNRLVLRLQPSEGIKLDIMAKEPGAGEVALKPVPLSLSFAETFTTRVPEAYERLLMDVLTGNPTLFMRRDEVEAAWRFIDPILREWESWGTPPEPYPAGSPGPAGAHELVLRSGRFWHEDSSDE</sequence>
<proteinExistence type="inferred from homology"/>
<dbReference type="GO" id="GO:0004345">
    <property type="term" value="F:glucose-6-phosphate dehydrogenase activity"/>
    <property type="evidence" value="ECO:0007669"/>
    <property type="project" value="UniProtKB-UniRule"/>
</dbReference>
<name>A0A7W7S6I9_9ACTN</name>
<keyword evidence="3 7" id="KW-0313">Glucose metabolism</keyword>
<keyword evidence="11" id="KW-1185">Reference proteome</keyword>
<accession>A0A7W7S6I9</accession>
<comment type="catalytic activity">
    <reaction evidence="7">
        <text>D-glucose 6-phosphate + NADP(+) = 6-phospho-D-glucono-1,5-lactone + NADPH + H(+)</text>
        <dbReference type="Rhea" id="RHEA:15841"/>
        <dbReference type="ChEBI" id="CHEBI:15378"/>
        <dbReference type="ChEBI" id="CHEBI:57783"/>
        <dbReference type="ChEBI" id="CHEBI:57955"/>
        <dbReference type="ChEBI" id="CHEBI:58349"/>
        <dbReference type="ChEBI" id="CHEBI:61548"/>
        <dbReference type="EC" id="1.1.1.49"/>
    </reaction>
</comment>
<evidence type="ECO:0000313" key="11">
    <source>
        <dbReference type="Proteomes" id="UP000534286"/>
    </source>
</evidence>
<feature type="binding site" evidence="7">
    <location>
        <position position="48"/>
    </location>
    <ligand>
        <name>NADP(+)</name>
        <dbReference type="ChEBI" id="CHEBI:58349"/>
    </ligand>
</feature>
<comment type="pathway">
    <text evidence="1 7">Carbohydrate degradation; pentose phosphate pathway; D-ribulose 5-phosphate from D-glucose 6-phosphate (oxidative stage): step 1/3.</text>
</comment>
<evidence type="ECO:0000256" key="4">
    <source>
        <dbReference type="ARBA" id="ARBA00022857"/>
    </source>
</evidence>
<reference evidence="10 11" key="1">
    <citation type="submission" date="2020-08" db="EMBL/GenBank/DDBJ databases">
        <title>Sequencing the genomes of 1000 actinobacteria strains.</title>
        <authorList>
            <person name="Klenk H.-P."/>
        </authorList>
    </citation>
    <scope>NUCLEOTIDE SEQUENCE [LARGE SCALE GENOMIC DNA]</scope>
    <source>
        <strain evidence="10 11">DSM 43023</strain>
    </source>
</reference>
<comment type="function">
    <text evidence="7">Catalyzes the oxidation of glucose 6-phosphate to 6-phosphogluconolactone.</text>
</comment>
<dbReference type="GO" id="GO:0050661">
    <property type="term" value="F:NADP binding"/>
    <property type="evidence" value="ECO:0007669"/>
    <property type="project" value="UniProtKB-UniRule"/>
</dbReference>
<feature type="domain" description="Glucose-6-phosphate dehydrogenase C-terminal" evidence="9">
    <location>
        <begin position="188"/>
        <end position="486"/>
    </location>
</feature>
<feature type="binding site" evidence="7">
    <location>
        <position position="234"/>
    </location>
    <ligand>
        <name>substrate</name>
    </ligand>
</feature>
<dbReference type="Gene3D" id="3.40.50.720">
    <property type="entry name" value="NAD(P)-binding Rossmann-like Domain"/>
    <property type="match status" value="1"/>
</dbReference>
<evidence type="ECO:0000256" key="2">
    <source>
        <dbReference type="ARBA" id="ARBA00009975"/>
    </source>
</evidence>
<feature type="domain" description="Glucose-6-phosphate dehydrogenase NAD-binding" evidence="8">
    <location>
        <begin position="11"/>
        <end position="186"/>
    </location>
</feature>
<dbReference type="Pfam" id="PF02781">
    <property type="entry name" value="G6PD_C"/>
    <property type="match status" value="1"/>
</dbReference>
<evidence type="ECO:0000256" key="7">
    <source>
        <dbReference type="HAMAP-Rule" id="MF_00966"/>
    </source>
</evidence>
<dbReference type="Pfam" id="PF00479">
    <property type="entry name" value="G6PD_N"/>
    <property type="match status" value="1"/>
</dbReference>
<dbReference type="GO" id="GO:0006006">
    <property type="term" value="P:glucose metabolic process"/>
    <property type="evidence" value="ECO:0007669"/>
    <property type="project" value="UniProtKB-KW"/>
</dbReference>
<dbReference type="InterPro" id="IPR036291">
    <property type="entry name" value="NAD(P)-bd_dom_sf"/>
</dbReference>
<dbReference type="UniPathway" id="UPA00115">
    <property type="reaction ID" value="UER00408"/>
</dbReference>
<feature type="binding site" evidence="7">
    <location>
        <position position="177"/>
    </location>
    <ligand>
        <name>substrate</name>
    </ligand>
</feature>
<dbReference type="GO" id="GO:0009051">
    <property type="term" value="P:pentose-phosphate shunt, oxidative branch"/>
    <property type="evidence" value="ECO:0007669"/>
    <property type="project" value="TreeGrafter"/>
</dbReference>
<feature type="binding site" evidence="7">
    <location>
        <position position="147"/>
    </location>
    <ligand>
        <name>NADP(+)</name>
        <dbReference type="ChEBI" id="CHEBI:58349"/>
    </ligand>
</feature>
<keyword evidence="5 7" id="KW-0560">Oxidoreductase</keyword>
<evidence type="ECO:0000313" key="10">
    <source>
        <dbReference type="EMBL" id="MBB4943796.1"/>
    </source>
</evidence>
<keyword evidence="4 7" id="KW-0521">NADP</keyword>
<dbReference type="Proteomes" id="UP000534286">
    <property type="component" value="Unassembled WGS sequence"/>
</dbReference>
<dbReference type="PROSITE" id="PS00069">
    <property type="entry name" value="G6P_DEHYDROGENASE"/>
    <property type="match status" value="1"/>
</dbReference>
<feature type="active site" description="Proton acceptor" evidence="7">
    <location>
        <position position="239"/>
    </location>
</feature>
<evidence type="ECO:0000256" key="3">
    <source>
        <dbReference type="ARBA" id="ARBA00022526"/>
    </source>
</evidence>
<protein>
    <recommendedName>
        <fullName evidence="7">Glucose-6-phosphate 1-dehydrogenase</fullName>
        <shortName evidence="7">G6PD</shortName>
        <ecNumber evidence="7">1.1.1.49</ecNumber>
    </recommendedName>
</protein>
<feature type="binding site" evidence="7">
    <location>
        <position position="343"/>
    </location>
    <ligand>
        <name>substrate</name>
    </ligand>
</feature>
<feature type="binding site" evidence="7">
    <location>
        <position position="215"/>
    </location>
    <ligand>
        <name>substrate</name>
    </ligand>
</feature>
<dbReference type="EMBL" id="JACHJU010000006">
    <property type="protein sequence ID" value="MBB4943796.1"/>
    <property type="molecule type" value="Genomic_DNA"/>
</dbReference>
<dbReference type="InterPro" id="IPR019796">
    <property type="entry name" value="G6P_DH_AS"/>
</dbReference>
<evidence type="ECO:0000256" key="6">
    <source>
        <dbReference type="ARBA" id="ARBA00023277"/>
    </source>
</evidence>
<evidence type="ECO:0000259" key="9">
    <source>
        <dbReference type="Pfam" id="PF02781"/>
    </source>
</evidence>
<dbReference type="PANTHER" id="PTHR23429:SF0">
    <property type="entry name" value="GLUCOSE-6-PHOSPHATE 1-DEHYDROGENASE"/>
    <property type="match status" value="1"/>
</dbReference>
<feature type="binding site" evidence="7">
    <location>
        <begin position="89"/>
        <end position="90"/>
    </location>
    <ligand>
        <name>NADP(+)</name>
        <dbReference type="ChEBI" id="CHEBI:58349"/>
    </ligand>
</feature>
<dbReference type="GO" id="GO:0005829">
    <property type="term" value="C:cytosol"/>
    <property type="evidence" value="ECO:0007669"/>
    <property type="project" value="TreeGrafter"/>
</dbReference>
<dbReference type="NCBIfam" id="TIGR00871">
    <property type="entry name" value="zwf"/>
    <property type="match status" value="1"/>
</dbReference>
<dbReference type="SUPFAM" id="SSF51735">
    <property type="entry name" value="NAD(P)-binding Rossmann-fold domains"/>
    <property type="match status" value="1"/>
</dbReference>
<keyword evidence="6 7" id="KW-0119">Carbohydrate metabolism</keyword>
<dbReference type="InterPro" id="IPR022674">
    <property type="entry name" value="G6P_DH_NAD-bd"/>
</dbReference>
<dbReference type="PIRSF" id="PIRSF000110">
    <property type="entry name" value="G6PD"/>
    <property type="match status" value="1"/>
</dbReference>
<dbReference type="InterPro" id="IPR022675">
    <property type="entry name" value="G6P_DH_C"/>
</dbReference>
<dbReference type="EC" id="1.1.1.49" evidence="7"/>